<dbReference type="HOGENOM" id="CLU_760900_0_0_1"/>
<evidence type="ECO:0000313" key="3">
    <source>
        <dbReference type="Proteomes" id="UP000001194"/>
    </source>
</evidence>
<organism evidence="3">
    <name type="scientific">Laccaria bicolor (strain S238N-H82 / ATCC MYA-4686)</name>
    <name type="common">Bicoloured deceiver</name>
    <name type="synonym">Laccaria laccata var. bicolor</name>
    <dbReference type="NCBI Taxonomy" id="486041"/>
    <lineage>
        <taxon>Eukaryota</taxon>
        <taxon>Fungi</taxon>
        <taxon>Dikarya</taxon>
        <taxon>Basidiomycota</taxon>
        <taxon>Agaricomycotina</taxon>
        <taxon>Agaricomycetes</taxon>
        <taxon>Agaricomycetidae</taxon>
        <taxon>Agaricales</taxon>
        <taxon>Agaricineae</taxon>
        <taxon>Hydnangiaceae</taxon>
        <taxon>Laccaria</taxon>
    </lineage>
</organism>
<dbReference type="EMBL" id="DS547104">
    <property type="protein sequence ID" value="EDR07338.1"/>
    <property type="molecule type" value="Genomic_DNA"/>
</dbReference>
<sequence length="364" mass="40696">MVELQSPHWFLSLFQEGRGDTKVPSSSPHRGQLNANSRSSCTACRDIPMICLRQAQRLIANISTRKTACYKFPASCWSGELMPRKLPHPKLSEALNPGMLAAYHEVIAEVLRFSMKVCQTEADRPKMTSYRRRPSHQHIVAPCPISARRDSLAQQPVNFLAGSRGIIFASPSSRSNSLQRLLATTYSCNVGVIANPSRKADRKSSFHAPHGQGYEEPIRQRQSSPSHPSNPLVYDVRCGDDGTTAIALSQVSRSINTYSRPYRYQSIALTNCDQITAFESTISSVPPELRRIRNLFVHCPDPMKYVYTADTYAEADTDEESSQSESSQNESLHRESSQNESSQKRLTGKRPYLAGELFRGLDGR</sequence>
<feature type="region of interest" description="Disordered" evidence="1">
    <location>
        <begin position="18"/>
        <end position="37"/>
    </location>
</feature>
<feature type="region of interest" description="Disordered" evidence="1">
    <location>
        <begin position="199"/>
        <end position="230"/>
    </location>
</feature>
<dbReference type="OrthoDB" id="2748701at2759"/>
<dbReference type="InParanoid" id="B0DCR4"/>
<feature type="compositionally biased region" description="Polar residues" evidence="1">
    <location>
        <begin position="23"/>
        <end position="37"/>
    </location>
</feature>
<feature type="compositionally biased region" description="Polar residues" evidence="1">
    <location>
        <begin position="220"/>
        <end position="229"/>
    </location>
</feature>
<evidence type="ECO:0000256" key="1">
    <source>
        <dbReference type="SAM" id="MobiDB-lite"/>
    </source>
</evidence>
<protein>
    <submittedName>
        <fullName evidence="2">Predicted protein</fullName>
    </submittedName>
</protein>
<feature type="region of interest" description="Disordered" evidence="1">
    <location>
        <begin position="314"/>
        <end position="353"/>
    </location>
</feature>
<proteinExistence type="predicted"/>
<reference evidence="2 3" key="1">
    <citation type="journal article" date="2008" name="Nature">
        <title>The genome of Laccaria bicolor provides insights into mycorrhizal symbiosis.</title>
        <authorList>
            <person name="Martin F."/>
            <person name="Aerts A."/>
            <person name="Ahren D."/>
            <person name="Brun A."/>
            <person name="Danchin E.G.J."/>
            <person name="Duchaussoy F."/>
            <person name="Gibon J."/>
            <person name="Kohler A."/>
            <person name="Lindquist E."/>
            <person name="Pereda V."/>
            <person name="Salamov A."/>
            <person name="Shapiro H.J."/>
            <person name="Wuyts J."/>
            <person name="Blaudez D."/>
            <person name="Buee M."/>
            <person name="Brokstein P."/>
            <person name="Canbaeck B."/>
            <person name="Cohen D."/>
            <person name="Courty P.E."/>
            <person name="Coutinho P.M."/>
            <person name="Delaruelle C."/>
            <person name="Detter J.C."/>
            <person name="Deveau A."/>
            <person name="DiFazio S."/>
            <person name="Duplessis S."/>
            <person name="Fraissinet-Tachet L."/>
            <person name="Lucic E."/>
            <person name="Frey-Klett P."/>
            <person name="Fourrey C."/>
            <person name="Feussner I."/>
            <person name="Gay G."/>
            <person name="Grimwood J."/>
            <person name="Hoegger P.J."/>
            <person name="Jain P."/>
            <person name="Kilaru S."/>
            <person name="Labbe J."/>
            <person name="Lin Y.C."/>
            <person name="Legue V."/>
            <person name="Le Tacon F."/>
            <person name="Marmeisse R."/>
            <person name="Melayah D."/>
            <person name="Montanini B."/>
            <person name="Muratet M."/>
            <person name="Nehls U."/>
            <person name="Niculita-Hirzel H."/>
            <person name="Oudot-Le Secq M.P."/>
            <person name="Peter M."/>
            <person name="Quesneville H."/>
            <person name="Rajashekar B."/>
            <person name="Reich M."/>
            <person name="Rouhier N."/>
            <person name="Schmutz J."/>
            <person name="Yin T."/>
            <person name="Chalot M."/>
            <person name="Henrissat B."/>
            <person name="Kuees U."/>
            <person name="Lucas S."/>
            <person name="Van de Peer Y."/>
            <person name="Podila G.K."/>
            <person name="Polle A."/>
            <person name="Pukkila P.J."/>
            <person name="Richardson P.M."/>
            <person name="Rouze P."/>
            <person name="Sanders I.R."/>
            <person name="Stajich J.E."/>
            <person name="Tunlid A."/>
            <person name="Tuskan G."/>
            <person name="Grigoriev I.V."/>
        </authorList>
    </citation>
    <scope>NUCLEOTIDE SEQUENCE [LARGE SCALE GENOMIC DNA]</scope>
    <source>
        <strain evidence="3">S238N-H82 / ATCC MYA-4686</strain>
    </source>
</reference>
<dbReference type="GeneID" id="6077409"/>
<accession>B0DCR4</accession>
<name>B0DCR4_LACBS</name>
<dbReference type="Proteomes" id="UP000001194">
    <property type="component" value="Unassembled WGS sequence"/>
</dbReference>
<dbReference type="KEGG" id="lbc:LACBIDRAFT_327760"/>
<dbReference type="AlphaFoldDB" id="B0DCR4"/>
<keyword evidence="3" id="KW-1185">Reference proteome</keyword>
<gene>
    <name evidence="2" type="ORF">LACBIDRAFT_327760</name>
</gene>
<evidence type="ECO:0000313" key="2">
    <source>
        <dbReference type="EMBL" id="EDR07338.1"/>
    </source>
</evidence>
<dbReference type="RefSeq" id="XP_001881730.1">
    <property type="nucleotide sequence ID" value="XM_001881695.1"/>
</dbReference>